<keyword evidence="2" id="KW-0347">Helicase</keyword>
<organism evidence="2">
    <name type="scientific">viral metagenome</name>
    <dbReference type="NCBI Taxonomy" id="1070528"/>
    <lineage>
        <taxon>unclassified sequences</taxon>
        <taxon>metagenomes</taxon>
        <taxon>organismal metagenomes</taxon>
    </lineage>
</organism>
<dbReference type="EMBL" id="MT144022">
    <property type="protein sequence ID" value="QJA46819.1"/>
    <property type="molecule type" value="Genomic_DNA"/>
</dbReference>
<evidence type="ECO:0000259" key="1">
    <source>
        <dbReference type="SMART" id="SM00491"/>
    </source>
</evidence>
<dbReference type="SUPFAM" id="SSF52540">
    <property type="entry name" value="P-loop containing nucleoside triphosphate hydrolases"/>
    <property type="match status" value="1"/>
</dbReference>
<dbReference type="PANTHER" id="PTHR11472:SF34">
    <property type="entry name" value="REGULATOR OF TELOMERE ELONGATION HELICASE 1"/>
    <property type="match status" value="1"/>
</dbReference>
<keyword evidence="2" id="KW-0547">Nucleotide-binding</keyword>
<dbReference type="Gene3D" id="3.40.50.300">
    <property type="entry name" value="P-loop containing nucleotide triphosphate hydrolases"/>
    <property type="match status" value="3"/>
</dbReference>
<dbReference type="GO" id="GO:0006139">
    <property type="term" value="P:nucleobase-containing compound metabolic process"/>
    <property type="evidence" value="ECO:0007669"/>
    <property type="project" value="InterPro"/>
</dbReference>
<dbReference type="GO" id="GO:0003678">
    <property type="term" value="F:DNA helicase activity"/>
    <property type="evidence" value="ECO:0007669"/>
    <property type="project" value="TreeGrafter"/>
</dbReference>
<dbReference type="Gene3D" id="1.10.275.30">
    <property type="match status" value="1"/>
</dbReference>
<dbReference type="GO" id="GO:0003676">
    <property type="term" value="F:nucleic acid binding"/>
    <property type="evidence" value="ECO:0007669"/>
    <property type="project" value="InterPro"/>
</dbReference>
<gene>
    <name evidence="2" type="ORF">TM448A00527_0025</name>
</gene>
<reference evidence="2" key="1">
    <citation type="submission" date="2020-03" db="EMBL/GenBank/DDBJ databases">
        <title>The deep terrestrial virosphere.</title>
        <authorList>
            <person name="Holmfeldt K."/>
            <person name="Nilsson E."/>
            <person name="Simone D."/>
            <person name="Lopez-Fernandez M."/>
            <person name="Wu X."/>
            <person name="de Brujin I."/>
            <person name="Lundin D."/>
            <person name="Andersson A."/>
            <person name="Bertilsson S."/>
            <person name="Dopson M."/>
        </authorList>
    </citation>
    <scope>NUCLEOTIDE SEQUENCE</scope>
    <source>
        <strain evidence="2">TM448A00527</strain>
    </source>
</reference>
<feature type="domain" description="ATP-dependent helicase C-terminal" evidence="1">
    <location>
        <begin position="381"/>
        <end position="501"/>
    </location>
</feature>
<name>A0A6H1ZH80_9ZZZZ</name>
<accession>A0A6H1ZH80</accession>
<evidence type="ECO:0000313" key="2">
    <source>
        <dbReference type="EMBL" id="QJA46819.1"/>
    </source>
</evidence>
<dbReference type="GO" id="GO:0016818">
    <property type="term" value="F:hydrolase activity, acting on acid anhydrides, in phosphorus-containing anhydrides"/>
    <property type="evidence" value="ECO:0007669"/>
    <property type="project" value="InterPro"/>
</dbReference>
<dbReference type="InterPro" id="IPR027417">
    <property type="entry name" value="P-loop_NTPase"/>
</dbReference>
<proteinExistence type="predicted"/>
<dbReference type="Pfam" id="PF13307">
    <property type="entry name" value="Helicase_C_2"/>
    <property type="match status" value="1"/>
</dbReference>
<protein>
    <submittedName>
        <fullName evidence="2">Putative helicase</fullName>
    </submittedName>
</protein>
<dbReference type="InterPro" id="IPR006555">
    <property type="entry name" value="ATP-dep_Helicase_C"/>
</dbReference>
<dbReference type="SMART" id="SM00491">
    <property type="entry name" value="HELICc2"/>
    <property type="match status" value="1"/>
</dbReference>
<dbReference type="PANTHER" id="PTHR11472">
    <property type="entry name" value="DNA REPAIR DEAD HELICASE RAD3/XP-D SUBFAMILY MEMBER"/>
    <property type="match status" value="1"/>
</dbReference>
<sequence>MTDKIDDVKNGYSNFNGKDFRAYQKDAVEYILESKKKVTVACLPCGAGKSLIGTVAAGVSGGGTYLVHSKALQVQLQEDFPELPILWGRGNYPCLRSEGRVTCGECSHSSGSICRNKAGRCEYVMAKRYALQAPVRILNYEYWITEANYVGGFGNEDLVIVDEADALENVMAKFVGLEFSQGMMRNLGIQTPKYKTTSSEKSLDEWRSWARTAIFKVLRKIADLTIQMKGEEVEPELIRRKEKLTGILRKLNMFMECVDDTWLYDEKEWDGKKSISFRPTWVTKELAERYVWGHGRKFVLMSATFPPLPVLAKVLGLSMGDIAYREFPSTFPAENRPIILNPVANLVYAEMEVESEKVVEEVKRLLEFHKQEKGLIHTVSYKLARMVLDIGDPRLVSHNGNDKILAVEDFKNSPEPLVMVSPSSERGISLDGDKCRWIVWVKAPYLNLKDKLVSARLYKSPVGNLWYKSSTLMTVVQGCGRAVRSKDDYAITYLLDQQIVKLLTENPGLVPGWWKEAI</sequence>
<dbReference type="InterPro" id="IPR045028">
    <property type="entry name" value="DinG/Rad3-like"/>
</dbReference>
<keyword evidence="2" id="KW-0378">Hydrolase</keyword>
<dbReference type="AlphaFoldDB" id="A0A6H1ZH80"/>
<dbReference type="GO" id="GO:0005524">
    <property type="term" value="F:ATP binding"/>
    <property type="evidence" value="ECO:0007669"/>
    <property type="project" value="InterPro"/>
</dbReference>
<keyword evidence="2" id="KW-0067">ATP-binding</keyword>